<organism evidence="3 4">
    <name type="scientific">Thioalkalivibrio denitrificans</name>
    <dbReference type="NCBI Taxonomy" id="108003"/>
    <lineage>
        <taxon>Bacteria</taxon>
        <taxon>Pseudomonadati</taxon>
        <taxon>Pseudomonadota</taxon>
        <taxon>Gammaproteobacteria</taxon>
        <taxon>Chromatiales</taxon>
        <taxon>Ectothiorhodospiraceae</taxon>
        <taxon>Thioalkalivibrio</taxon>
    </lineage>
</organism>
<accession>A0A1V3N9G1</accession>
<dbReference type="SMART" id="SM00460">
    <property type="entry name" value="TGc"/>
    <property type="match status" value="1"/>
</dbReference>
<feature type="transmembrane region" description="Helical" evidence="1">
    <location>
        <begin position="12"/>
        <end position="29"/>
    </location>
</feature>
<feature type="transmembrane region" description="Helical" evidence="1">
    <location>
        <begin position="135"/>
        <end position="154"/>
    </location>
</feature>
<dbReference type="STRING" id="108003.B1C78_16300"/>
<dbReference type="InterPro" id="IPR021878">
    <property type="entry name" value="TgpA_N"/>
</dbReference>
<evidence type="ECO:0000313" key="3">
    <source>
        <dbReference type="EMBL" id="OOG21452.1"/>
    </source>
</evidence>
<dbReference type="PANTHER" id="PTHR42736:SF1">
    <property type="entry name" value="PROTEIN-GLUTAMINE GAMMA-GLUTAMYLTRANSFERASE"/>
    <property type="match status" value="1"/>
</dbReference>
<gene>
    <name evidence="3" type="ORF">B1C78_16300</name>
</gene>
<dbReference type="PANTHER" id="PTHR42736">
    <property type="entry name" value="PROTEIN-GLUTAMINE GAMMA-GLUTAMYLTRANSFERASE"/>
    <property type="match status" value="1"/>
</dbReference>
<keyword evidence="1" id="KW-1133">Transmembrane helix</keyword>
<proteinExistence type="predicted"/>
<protein>
    <submittedName>
        <fullName evidence="3">Transglutaminase</fullName>
    </submittedName>
</protein>
<dbReference type="InterPro" id="IPR052901">
    <property type="entry name" value="Bact_TGase-like"/>
</dbReference>
<keyword evidence="4" id="KW-1185">Reference proteome</keyword>
<feature type="domain" description="Transglutaminase-like" evidence="2">
    <location>
        <begin position="405"/>
        <end position="476"/>
    </location>
</feature>
<dbReference type="EMBL" id="MVBK01000128">
    <property type="protein sequence ID" value="OOG21452.1"/>
    <property type="molecule type" value="Genomic_DNA"/>
</dbReference>
<dbReference type="Pfam" id="PF13559">
    <property type="entry name" value="DUF4129"/>
    <property type="match status" value="1"/>
</dbReference>
<keyword evidence="1" id="KW-0472">Membrane</keyword>
<dbReference type="InterPro" id="IPR002931">
    <property type="entry name" value="Transglutaminase-like"/>
</dbReference>
<dbReference type="InterPro" id="IPR025403">
    <property type="entry name" value="TgpA-like_C"/>
</dbReference>
<keyword evidence="1" id="KW-0812">Transmembrane</keyword>
<dbReference type="Proteomes" id="UP000189462">
    <property type="component" value="Unassembled WGS sequence"/>
</dbReference>
<dbReference type="InterPro" id="IPR038765">
    <property type="entry name" value="Papain-like_cys_pep_sf"/>
</dbReference>
<dbReference type="Pfam" id="PF01841">
    <property type="entry name" value="Transglut_core"/>
    <property type="match status" value="1"/>
</dbReference>
<evidence type="ECO:0000256" key="1">
    <source>
        <dbReference type="SAM" id="Phobius"/>
    </source>
</evidence>
<feature type="transmembrane region" description="Helical" evidence="1">
    <location>
        <begin position="35"/>
        <end position="52"/>
    </location>
</feature>
<feature type="transmembrane region" description="Helical" evidence="1">
    <location>
        <begin position="557"/>
        <end position="578"/>
    </location>
</feature>
<name>A0A1V3N9G1_9GAMM</name>
<dbReference type="OrthoDB" id="9804872at2"/>
<dbReference type="AlphaFoldDB" id="A0A1V3N9G1"/>
<evidence type="ECO:0000259" key="2">
    <source>
        <dbReference type="SMART" id="SM00460"/>
    </source>
</evidence>
<dbReference type="Pfam" id="PF11992">
    <property type="entry name" value="TgpA_N"/>
    <property type="match status" value="1"/>
</dbReference>
<feature type="transmembrane region" description="Helical" evidence="1">
    <location>
        <begin position="64"/>
        <end position="85"/>
    </location>
</feature>
<feature type="transmembrane region" description="Helical" evidence="1">
    <location>
        <begin position="111"/>
        <end position="128"/>
    </location>
</feature>
<feature type="transmembrane region" description="Helical" evidence="1">
    <location>
        <begin position="166"/>
        <end position="186"/>
    </location>
</feature>
<comment type="caution">
    <text evidence="3">The sequence shown here is derived from an EMBL/GenBank/DDBJ whole genome shotgun (WGS) entry which is preliminary data.</text>
</comment>
<dbReference type="Gene3D" id="3.10.620.30">
    <property type="match status" value="1"/>
</dbReference>
<evidence type="ECO:0000313" key="4">
    <source>
        <dbReference type="Proteomes" id="UP000189462"/>
    </source>
</evidence>
<reference evidence="3 4" key="1">
    <citation type="submission" date="2017-02" db="EMBL/GenBank/DDBJ databases">
        <title>Genomic diversity within the haloalkaliphilic genus Thioalkalivibrio.</title>
        <authorList>
            <person name="Ahn A.-C."/>
            <person name="Meier-Kolthoff J."/>
            <person name="Overmars L."/>
            <person name="Richter M."/>
            <person name="Woyke T."/>
            <person name="Sorokin D.Y."/>
            <person name="Muyzer G."/>
        </authorList>
    </citation>
    <scope>NUCLEOTIDE SEQUENCE [LARGE SCALE GENOMIC DNA]</scope>
    <source>
        <strain evidence="3 4">ALJD</strain>
    </source>
</reference>
<dbReference type="SUPFAM" id="SSF54001">
    <property type="entry name" value="Cysteine proteinases"/>
    <property type="match status" value="1"/>
</dbReference>
<sequence length="662" mass="73693">MTTAAPVLSDRVGLAPLGWLTLALTVLLAPHALNQPAWVVALALLSVGWRYMAARQGLRLPGRWLLALTALAATVGVVATHGTLLGRDAGVSLLLVMTGLKMLESRTPRDAMLTVFLGYFVVVTHFLYSQEIPVVLYLAAAMVLTTMALIRLNAVGPPPTLREHAGLAGLMLVQAIPVMVILFLLFPRLPGPLWGMPQDEPAARTGLSDSMSPGSISELLQSNAPALRATFPDGPPPAPLRYWRGPVFSAYDGRTWRPLPDFPYSPDPEPPLAPGTLTYSVMLEPHHNRWLLALDRPASVPAGARLNPDYVLSTRRPVHRLETYNLTSAPAAPLESELNPQRREQNLQLPGGAAPRARALAEAWLAETDAPSEVVQRALEFFNREPFRYTLSPPRLDRDPVDQFLFESRAGFCEHYAGSFVFLMRAAGIPARVVTGYQGGEWNRAGGYLLVRQSDAHAWAEVWLEGQGWVRVDPTAAVAPERIEQGIHAALSGDANVPAFLRRGEGLGMIMTLRFQWDYWRDVTAYYWNGWVLGFGPDRQREFLERLGLGHLDWRGVVGLMVGLLLAVAMVFGLAFLWRNRRPQRDPLARMYRRFARRMARVGIAPHPHEGPRDFAHRVARERPDLRDAVTRFTRTYEALRYGPDPDPDQFKALRLHLRELS</sequence>